<dbReference type="InterPro" id="IPR011990">
    <property type="entry name" value="TPR-like_helical_dom_sf"/>
</dbReference>
<protein>
    <recommendedName>
        <fullName evidence="3">Outer membrane lipoprotein BamD-like domain-containing protein</fullName>
    </recommendedName>
</protein>
<evidence type="ECO:0000313" key="2">
    <source>
        <dbReference type="Proteomes" id="UP001178148"/>
    </source>
</evidence>
<dbReference type="EMBL" id="JASXSV010000014">
    <property type="protein sequence ID" value="MDP0589442.1"/>
    <property type="molecule type" value="Genomic_DNA"/>
</dbReference>
<dbReference type="AlphaFoldDB" id="A0AA90NMQ6"/>
<dbReference type="Proteomes" id="UP001178148">
    <property type="component" value="Unassembled WGS sequence"/>
</dbReference>
<accession>A0AA90NMQ6</accession>
<gene>
    <name evidence="1" type="ORF">QS748_09740</name>
</gene>
<name>A0AA90NMQ6_9GAMM</name>
<comment type="caution">
    <text evidence="1">The sequence shown here is derived from an EMBL/GenBank/DDBJ whole genome shotgun (WGS) entry which is preliminary data.</text>
</comment>
<sequence length="122" mass="14118">MGLKSLTLIMVFMACTQMGCMSTQEKQVPSNSDAVAKHSEYFREEEQFKAALAHDTLSSYQDFIASNPRGLWIKNAIYYRDRAAFMGAKKQDTKEAYQNFLNKYPDSDWTEQAEYFLKQSNK</sequence>
<dbReference type="Gene3D" id="1.25.40.10">
    <property type="entry name" value="Tetratricopeptide repeat domain"/>
    <property type="match status" value="1"/>
</dbReference>
<evidence type="ECO:0000313" key="1">
    <source>
        <dbReference type="EMBL" id="MDP0589442.1"/>
    </source>
</evidence>
<dbReference type="PROSITE" id="PS51257">
    <property type="entry name" value="PROKAR_LIPOPROTEIN"/>
    <property type="match status" value="1"/>
</dbReference>
<proteinExistence type="predicted"/>
<organism evidence="1 2">
    <name type="scientific">Candidatus Endonucleibacter bathymodioli</name>
    <dbReference type="NCBI Taxonomy" id="539814"/>
    <lineage>
        <taxon>Bacteria</taxon>
        <taxon>Pseudomonadati</taxon>
        <taxon>Pseudomonadota</taxon>
        <taxon>Gammaproteobacteria</taxon>
        <taxon>Oceanospirillales</taxon>
        <taxon>Endozoicomonadaceae</taxon>
        <taxon>Candidatus Endonucleibacter</taxon>
    </lineage>
</organism>
<reference evidence="1 2" key="1">
    <citation type="journal article" date="2023" name="bioRxiv">
        <title>An intranuclear bacterial parasite of deep-sea mussels expresses apoptosis inhibitors acquired from its host.</title>
        <authorList>
            <person name="Gonzalez Porras M.A."/>
            <person name="Assie A."/>
            <person name="Tietjen M."/>
            <person name="Violette M."/>
            <person name="Kleiner M."/>
            <person name="Gruber-Vodicka H."/>
            <person name="Dubilier N."/>
            <person name="Leisch N."/>
        </authorList>
    </citation>
    <scope>NUCLEOTIDE SEQUENCE [LARGE SCALE GENOMIC DNA]</scope>
    <source>
        <strain evidence="1">IAP13</strain>
    </source>
</reference>
<keyword evidence="2" id="KW-1185">Reference proteome</keyword>
<evidence type="ECO:0008006" key="3">
    <source>
        <dbReference type="Google" id="ProtNLM"/>
    </source>
</evidence>